<dbReference type="EMBL" id="OA892373">
    <property type="protein sequence ID" value="CAD7284895.1"/>
    <property type="molecule type" value="Genomic_DNA"/>
</dbReference>
<evidence type="ECO:0000313" key="3">
    <source>
        <dbReference type="Proteomes" id="UP000678499"/>
    </source>
</evidence>
<dbReference type="EMBL" id="CAJPEX010010336">
    <property type="protein sequence ID" value="CAG0925047.1"/>
    <property type="molecule type" value="Genomic_DNA"/>
</dbReference>
<name>A0A7R9GKV8_9CRUS</name>
<dbReference type="Proteomes" id="UP000678499">
    <property type="component" value="Unassembled WGS sequence"/>
</dbReference>
<gene>
    <name evidence="2" type="ORF">NMOB1V02_LOCUS12497</name>
</gene>
<reference evidence="2" key="1">
    <citation type="submission" date="2020-11" db="EMBL/GenBank/DDBJ databases">
        <authorList>
            <person name="Tran Van P."/>
        </authorList>
    </citation>
    <scope>NUCLEOTIDE SEQUENCE</scope>
</reference>
<proteinExistence type="predicted"/>
<evidence type="ECO:0000256" key="1">
    <source>
        <dbReference type="SAM" id="MobiDB-lite"/>
    </source>
</evidence>
<feature type="non-terminal residue" evidence="2">
    <location>
        <position position="127"/>
    </location>
</feature>
<keyword evidence="3" id="KW-1185">Reference proteome</keyword>
<evidence type="ECO:0000313" key="2">
    <source>
        <dbReference type="EMBL" id="CAD7284895.1"/>
    </source>
</evidence>
<feature type="compositionally biased region" description="Low complexity" evidence="1">
    <location>
        <begin position="22"/>
        <end position="34"/>
    </location>
</feature>
<protein>
    <submittedName>
        <fullName evidence="2">Uncharacterized protein</fullName>
    </submittedName>
</protein>
<accession>A0A7R9GKV8</accession>
<dbReference type="AlphaFoldDB" id="A0A7R9GKV8"/>
<organism evidence="2">
    <name type="scientific">Notodromas monacha</name>
    <dbReference type="NCBI Taxonomy" id="399045"/>
    <lineage>
        <taxon>Eukaryota</taxon>
        <taxon>Metazoa</taxon>
        <taxon>Ecdysozoa</taxon>
        <taxon>Arthropoda</taxon>
        <taxon>Crustacea</taxon>
        <taxon>Oligostraca</taxon>
        <taxon>Ostracoda</taxon>
        <taxon>Podocopa</taxon>
        <taxon>Podocopida</taxon>
        <taxon>Cypridocopina</taxon>
        <taxon>Cypridoidea</taxon>
        <taxon>Cyprididae</taxon>
        <taxon>Notodromas</taxon>
    </lineage>
</organism>
<sequence>MFNSSDSRGLAASKSQARHSVRSTALSNNARAANNSRCAATSWIECAAASVNDDEVQSWSRAIVDQVKRMDGLKDGDLMDNGLTQKFTDSMTSMLRSRGGMAKKTKLPPCPRNPCEDKEPPPRSILG</sequence>
<feature type="region of interest" description="Disordered" evidence="1">
    <location>
        <begin position="1"/>
        <end position="34"/>
    </location>
</feature>
<feature type="region of interest" description="Disordered" evidence="1">
    <location>
        <begin position="97"/>
        <end position="127"/>
    </location>
</feature>